<evidence type="ECO:0000256" key="1">
    <source>
        <dbReference type="ARBA" id="ARBA00005228"/>
    </source>
</evidence>
<feature type="transmembrane region" description="Helical" evidence="7">
    <location>
        <begin position="64"/>
        <end position="83"/>
    </location>
</feature>
<dbReference type="EC" id="3.4.21.-" evidence="6"/>
<dbReference type="InterPro" id="IPR001375">
    <property type="entry name" value="Peptidase_S9_cat"/>
</dbReference>
<dbReference type="PRINTS" id="PR00862">
    <property type="entry name" value="PROLIGOPTASE"/>
</dbReference>
<keyword evidence="4 6" id="KW-0720">Serine protease</keyword>
<evidence type="ECO:0000256" key="7">
    <source>
        <dbReference type="SAM" id="Phobius"/>
    </source>
</evidence>
<keyword evidence="7" id="KW-1133">Transmembrane helix</keyword>
<comment type="similarity">
    <text evidence="1 6">Belongs to the peptidase S9A family.</text>
</comment>
<feature type="domain" description="Peptidase S9A N-terminal" evidence="9">
    <location>
        <begin position="128"/>
        <end position="564"/>
    </location>
</feature>
<organism evidence="10 11">
    <name type="scientific">Pseudo-nitzschia multistriata</name>
    <dbReference type="NCBI Taxonomy" id="183589"/>
    <lineage>
        <taxon>Eukaryota</taxon>
        <taxon>Sar</taxon>
        <taxon>Stramenopiles</taxon>
        <taxon>Ochrophyta</taxon>
        <taxon>Bacillariophyta</taxon>
        <taxon>Bacillariophyceae</taxon>
        <taxon>Bacillariophycidae</taxon>
        <taxon>Bacillariales</taxon>
        <taxon>Bacillariaceae</taxon>
        <taxon>Pseudo-nitzschia</taxon>
    </lineage>
</organism>
<keyword evidence="11" id="KW-1185">Reference proteome</keyword>
<evidence type="ECO:0000256" key="5">
    <source>
        <dbReference type="ARBA" id="ARBA00045448"/>
    </source>
</evidence>
<protein>
    <recommendedName>
        <fullName evidence="6">Prolyl endopeptidase</fullName>
        <ecNumber evidence="6">3.4.21.-</ecNumber>
    </recommendedName>
</protein>
<dbReference type="Gene3D" id="2.130.10.120">
    <property type="entry name" value="Prolyl oligopeptidase, N-terminal domain"/>
    <property type="match status" value="1"/>
</dbReference>
<evidence type="ECO:0000313" key="11">
    <source>
        <dbReference type="Proteomes" id="UP000291116"/>
    </source>
</evidence>
<dbReference type="InterPro" id="IPR029058">
    <property type="entry name" value="AB_hydrolase_fold"/>
</dbReference>
<dbReference type="Gene3D" id="3.40.50.1820">
    <property type="entry name" value="alpha/beta hydrolase"/>
    <property type="match status" value="1"/>
</dbReference>
<evidence type="ECO:0000256" key="2">
    <source>
        <dbReference type="ARBA" id="ARBA00022670"/>
    </source>
</evidence>
<evidence type="ECO:0000313" key="10">
    <source>
        <dbReference type="EMBL" id="VEU40609.1"/>
    </source>
</evidence>
<dbReference type="InterPro" id="IPR051543">
    <property type="entry name" value="Serine_Peptidase_S9A"/>
</dbReference>
<reference evidence="10 11" key="1">
    <citation type="submission" date="2019-01" db="EMBL/GenBank/DDBJ databases">
        <authorList>
            <person name="Ferrante I. M."/>
        </authorList>
    </citation>
    <scope>NUCLEOTIDE SEQUENCE [LARGE SCALE GENOMIC DNA]</scope>
    <source>
        <strain evidence="10 11">B856</strain>
    </source>
</reference>
<proteinExistence type="inferred from homology"/>
<dbReference type="PANTHER" id="PTHR11757">
    <property type="entry name" value="PROTEASE FAMILY S9A OLIGOPEPTIDASE"/>
    <property type="match status" value="1"/>
</dbReference>
<dbReference type="Pfam" id="PF00326">
    <property type="entry name" value="Peptidase_S9"/>
    <property type="match status" value="1"/>
</dbReference>
<evidence type="ECO:0000256" key="6">
    <source>
        <dbReference type="RuleBase" id="RU368024"/>
    </source>
</evidence>
<gene>
    <name evidence="10" type="ORF">PSNMU_V1.4_AUG-EV-PASAV3_0075100</name>
</gene>
<dbReference type="GO" id="GO:0004252">
    <property type="term" value="F:serine-type endopeptidase activity"/>
    <property type="evidence" value="ECO:0007669"/>
    <property type="project" value="UniProtKB-UniRule"/>
</dbReference>
<evidence type="ECO:0000256" key="3">
    <source>
        <dbReference type="ARBA" id="ARBA00022801"/>
    </source>
</evidence>
<name>A0A448ZEW8_9STRA</name>
<dbReference type="PANTHER" id="PTHR11757:SF19">
    <property type="entry name" value="PROLYL ENDOPEPTIDASE-LIKE"/>
    <property type="match status" value="1"/>
</dbReference>
<dbReference type="AlphaFoldDB" id="A0A448ZEW8"/>
<dbReference type="Proteomes" id="UP000291116">
    <property type="component" value="Unassembled WGS sequence"/>
</dbReference>
<keyword evidence="2 6" id="KW-0645">Protease</keyword>
<feature type="domain" description="Peptidase S9 prolyl oligopeptidase catalytic" evidence="8">
    <location>
        <begin position="641"/>
        <end position="860"/>
    </location>
</feature>
<comment type="function">
    <text evidence="5">Serine peptidase whose precise substrate specificity remains unclear. Does not cleave peptides after a arginine or lysine residue. Regulates trans-Golgi network morphology and sorting by regulating the membrane binding of the AP-1 complex. May play a role in the regulation of synaptic vesicle exocytosis.</text>
</comment>
<evidence type="ECO:0000256" key="4">
    <source>
        <dbReference type="ARBA" id="ARBA00022825"/>
    </source>
</evidence>
<dbReference type="InterPro" id="IPR023302">
    <property type="entry name" value="Pept_S9A_N"/>
</dbReference>
<sequence length="863" mass="98235">MTSRDTRLAFELEGTELDELEALNGREISEDSKATKPRSINCLQFAEFLKYHYRCNKRSNKAKLILAVAILIGICSVYYSGFFPSKGNKHPPIARREEDRVIYAGAPPPGWDMQVPRQAVDSPHPLINPPIAVNDPYGWMRDETRSNPEVLRHLKDNNEYTESKTKHLKKLKESLYNEMKSFMLETSHSFPNLIGDYYYYRRTIKGKPYPLHVRAPKPLPPPSDNENKSEFYANFLKKYLTLWDGSQSTPILPNEVVYLDENKLADGFEYFDVGSLEISPSGDLVAYTVDTQGNEFYELIIQRFDNGDSLRIEDSQNDGSGSPIIISNDIVWGTDDITLFYTKTDEAGRPYQVFCRTFVNEKVSEEELIFEELESLYYVGIGKTADENYLLIYNGSFESSEVHYIDISVGSTFSKSPLIIADRIPDTTYYVEHYKGNWLINSNVGTGSDMQLWKSKVNDDSEWSRLTDPKSGKPLLDGIPIEGFDVFEKYLVIQGRINGLMQLWVAEVDDDSNVIRLEQLKWNAEPAYSIGMGYNENYNASSILVNYESLTTPLQYVQVDLREPSNNDKRIIVMTKPTPNYESDRYVCDRITVTSRDGKTEIPVSLVYLKSTMEQAILPQSYVPLHLYAYGAYGESIEDTFSSVRMTLVNRGIIYAIAHVRGGGELGRQWYENGKFLMKTNTFNDFIDVGRHFVETKSWTTPSLMSCEGRSAGGLTIGSVLNQAPDLFRVALLGVPFVDLVATMADASIPLTAGEWEEWGNPNEEYFFQYMMDYSPMNNIQAGVEYPSCLIKAGLYDPRVAYWEPLKYTASLRHGVSNDDENRPICLQTDMAAGHFSASDRYKHIRSTAFDYSFLLWQLGFTS</sequence>
<keyword evidence="3 6" id="KW-0378">Hydrolase</keyword>
<dbReference type="SUPFAM" id="SSF53474">
    <property type="entry name" value="alpha/beta-Hydrolases"/>
    <property type="match status" value="1"/>
</dbReference>
<keyword evidence="7" id="KW-0472">Membrane</keyword>
<dbReference type="InterPro" id="IPR002470">
    <property type="entry name" value="Peptidase_S9A"/>
</dbReference>
<evidence type="ECO:0000259" key="8">
    <source>
        <dbReference type="Pfam" id="PF00326"/>
    </source>
</evidence>
<dbReference type="GO" id="GO:0006508">
    <property type="term" value="P:proteolysis"/>
    <property type="evidence" value="ECO:0007669"/>
    <property type="project" value="UniProtKB-KW"/>
</dbReference>
<evidence type="ECO:0000259" key="9">
    <source>
        <dbReference type="Pfam" id="PF02897"/>
    </source>
</evidence>
<keyword evidence="7" id="KW-0812">Transmembrane</keyword>
<accession>A0A448ZEW8</accession>
<dbReference type="OrthoDB" id="248387at2759"/>
<dbReference type="SUPFAM" id="SSF50993">
    <property type="entry name" value="Peptidase/esterase 'gauge' domain"/>
    <property type="match status" value="1"/>
</dbReference>
<dbReference type="Pfam" id="PF02897">
    <property type="entry name" value="Peptidase_S9_N"/>
    <property type="match status" value="1"/>
</dbReference>
<dbReference type="EMBL" id="CAACVS010000291">
    <property type="protein sequence ID" value="VEU40609.1"/>
    <property type="molecule type" value="Genomic_DNA"/>
</dbReference>